<gene>
    <name evidence="2" type="ORF">PG996_003573</name>
</gene>
<feature type="region of interest" description="Disordered" evidence="1">
    <location>
        <begin position="144"/>
        <end position="199"/>
    </location>
</feature>
<sequence length="478" mass="53696">MANPLDLDEFVLSVPPDGLSLSVDSYLFLADQFDPELDLLGVWKHMFVRIEGSTLAEPDSSDNLLEFLAESICESPLWPSLGLSAVCTSVDYETDDGERPSICLEVDHPDKASSLISPPGAVTTSIEGLICHLDYRAIVHSDTQRQVESQTQQSAERLGHPYSTRSKTRSMSDQSRSQGDAGVEAEDLGDLPDTQDDIDDTIRRRRTCTTQLTVAALYRMIGVKPRFFGLQGITPIPPTLLDVAPAMWNAHYMQLTRYHSLQLPLIANIIENFGTWRRTLREKVADLSNEIDEEPLEDDETDPIRQRNPLHGHIWMLLRSHMRNNIHIQSAASKAHGDLETTPDELYSDDALPLPPGDEGAEMLGYESDDWEQDETQQSTYWASQLEQDMSDYEPAEAEDSLRLASTDQSMHPGESAQEYIAEEMEIESEYPDSEGLYDDVVYEDINSGHLHAGKHYSQLKYFNQGQEAYMEGNTGSY</sequence>
<feature type="compositionally biased region" description="Polar residues" evidence="1">
    <location>
        <begin position="163"/>
        <end position="178"/>
    </location>
</feature>
<reference evidence="2 3" key="1">
    <citation type="submission" date="2023-01" db="EMBL/GenBank/DDBJ databases">
        <title>Analysis of 21 Apiospora genomes using comparative genomics revels a genus with tremendous synthesis potential of carbohydrate active enzymes and secondary metabolites.</title>
        <authorList>
            <person name="Sorensen T."/>
        </authorList>
    </citation>
    <scope>NUCLEOTIDE SEQUENCE [LARGE SCALE GENOMIC DNA]</scope>
    <source>
        <strain evidence="2 3">CBS 83171</strain>
    </source>
</reference>
<evidence type="ECO:0000256" key="1">
    <source>
        <dbReference type="SAM" id="MobiDB-lite"/>
    </source>
</evidence>
<feature type="compositionally biased region" description="Polar residues" evidence="1">
    <location>
        <begin position="146"/>
        <end position="155"/>
    </location>
</feature>
<keyword evidence="3" id="KW-1185">Reference proteome</keyword>
<proteinExistence type="predicted"/>
<comment type="caution">
    <text evidence="2">The sequence shown here is derived from an EMBL/GenBank/DDBJ whole genome shotgun (WGS) entry which is preliminary data.</text>
</comment>
<dbReference type="Proteomes" id="UP001446871">
    <property type="component" value="Unassembled WGS sequence"/>
</dbReference>
<accession>A0ABR1W5H7</accession>
<name>A0ABR1W5H7_9PEZI</name>
<protein>
    <submittedName>
        <fullName evidence="2">Uncharacterized protein</fullName>
    </submittedName>
</protein>
<evidence type="ECO:0000313" key="2">
    <source>
        <dbReference type="EMBL" id="KAK8077403.1"/>
    </source>
</evidence>
<evidence type="ECO:0000313" key="3">
    <source>
        <dbReference type="Proteomes" id="UP001446871"/>
    </source>
</evidence>
<feature type="region of interest" description="Disordered" evidence="1">
    <location>
        <begin position="334"/>
        <end position="361"/>
    </location>
</feature>
<dbReference type="EMBL" id="JAQQWM010000002">
    <property type="protein sequence ID" value="KAK8077403.1"/>
    <property type="molecule type" value="Genomic_DNA"/>
</dbReference>
<organism evidence="2 3">
    <name type="scientific">Apiospora saccharicola</name>
    <dbReference type="NCBI Taxonomy" id="335842"/>
    <lineage>
        <taxon>Eukaryota</taxon>
        <taxon>Fungi</taxon>
        <taxon>Dikarya</taxon>
        <taxon>Ascomycota</taxon>
        <taxon>Pezizomycotina</taxon>
        <taxon>Sordariomycetes</taxon>
        <taxon>Xylariomycetidae</taxon>
        <taxon>Amphisphaeriales</taxon>
        <taxon>Apiosporaceae</taxon>
        <taxon>Apiospora</taxon>
    </lineage>
</organism>
<feature type="compositionally biased region" description="Acidic residues" evidence="1">
    <location>
        <begin position="183"/>
        <end position="199"/>
    </location>
</feature>